<dbReference type="InterPro" id="IPR002065">
    <property type="entry name" value="TPX"/>
</dbReference>
<dbReference type="HOGENOM" id="CLU_042529_12_0_9"/>
<dbReference type="InterPro" id="IPR036249">
    <property type="entry name" value="Thioredoxin-like_sf"/>
</dbReference>
<dbReference type="RefSeq" id="WP_005398503.1">
    <property type="nucleotide sequence ID" value="NZ_JH601088.1"/>
</dbReference>
<dbReference type="SUPFAM" id="SSF52833">
    <property type="entry name" value="Thioredoxin-like"/>
    <property type="match status" value="1"/>
</dbReference>
<dbReference type="InterPro" id="IPR013740">
    <property type="entry name" value="Redoxin"/>
</dbReference>
<evidence type="ECO:0000313" key="7">
    <source>
        <dbReference type="EMBL" id="EHR34084.1"/>
    </source>
</evidence>
<name>H3NNV9_9FIRM</name>
<dbReference type="GO" id="GO:0008379">
    <property type="term" value="F:thioredoxin peroxidase activity"/>
    <property type="evidence" value="ECO:0007669"/>
    <property type="project" value="InterPro"/>
</dbReference>
<dbReference type="InterPro" id="IPR018219">
    <property type="entry name" value="Tpx_CS"/>
</dbReference>
<dbReference type="EMBL" id="AGEI01000021">
    <property type="protein sequence ID" value="EHR34084.1"/>
    <property type="molecule type" value="Genomic_DNA"/>
</dbReference>
<evidence type="ECO:0000256" key="2">
    <source>
        <dbReference type="ARBA" id="ARBA00022862"/>
    </source>
</evidence>
<keyword evidence="2" id="KW-0049">Antioxidant</keyword>
<sequence>MKYTFKDKEITLLGNQVYEGDIAPDFTATKNDMTEYNLSDDLGKIIVISVVPSIDTSVCSIQTKFFNEEATKLSDDVKIITVSMDLPFAQKRFCAAEGIENIEIVSDYKYREFGEKYGFLIDELKLLSRGIIIIDKDGKIVYTEYVEESTNEVDYDTAINKIKELI</sequence>
<gene>
    <name evidence="7" type="ORF">HMPREF9709_01020</name>
</gene>
<dbReference type="PANTHER" id="PTHR43110">
    <property type="entry name" value="THIOL PEROXIDASE"/>
    <property type="match status" value="1"/>
</dbReference>
<dbReference type="Pfam" id="PF08534">
    <property type="entry name" value="Redoxin"/>
    <property type="match status" value="1"/>
</dbReference>
<dbReference type="GeneID" id="96999013"/>
<dbReference type="Proteomes" id="UP000004191">
    <property type="component" value="Unassembled WGS sequence"/>
</dbReference>
<dbReference type="eggNOG" id="COG2077">
    <property type="taxonomic scope" value="Bacteria"/>
</dbReference>
<dbReference type="InterPro" id="IPR050455">
    <property type="entry name" value="Tpx_Peroxidase_subfamily"/>
</dbReference>
<evidence type="ECO:0000313" key="8">
    <source>
        <dbReference type="Proteomes" id="UP000004191"/>
    </source>
</evidence>
<dbReference type="CDD" id="cd03014">
    <property type="entry name" value="PRX_Atyp2cys"/>
    <property type="match status" value="1"/>
</dbReference>
<keyword evidence="4" id="KW-1015">Disulfide bond</keyword>
<proteinExistence type="predicted"/>
<evidence type="ECO:0000256" key="4">
    <source>
        <dbReference type="ARBA" id="ARBA00023157"/>
    </source>
</evidence>
<dbReference type="PANTHER" id="PTHR43110:SF1">
    <property type="entry name" value="THIOL PEROXIDASE"/>
    <property type="match status" value="1"/>
</dbReference>
<dbReference type="STRING" id="883114.HMPREF9709_01020"/>
<keyword evidence="5" id="KW-0676">Redox-active center</keyword>
<dbReference type="AlphaFoldDB" id="H3NNV9"/>
<dbReference type="InterPro" id="IPR013766">
    <property type="entry name" value="Thioredoxin_domain"/>
</dbReference>
<protein>
    <recommendedName>
        <fullName evidence="6">Thioredoxin domain-containing protein</fullName>
    </recommendedName>
</protein>
<evidence type="ECO:0000256" key="3">
    <source>
        <dbReference type="ARBA" id="ARBA00023002"/>
    </source>
</evidence>
<dbReference type="PROSITE" id="PS51352">
    <property type="entry name" value="THIOREDOXIN_2"/>
    <property type="match status" value="1"/>
</dbReference>
<comment type="caution">
    <text evidence="7">The sequence shown here is derived from an EMBL/GenBank/DDBJ whole genome shotgun (WGS) entry which is preliminary data.</text>
</comment>
<feature type="domain" description="Thioredoxin" evidence="6">
    <location>
        <begin position="17"/>
        <end position="166"/>
    </location>
</feature>
<keyword evidence="3" id="KW-0560">Oxidoreductase</keyword>
<dbReference type="PROSITE" id="PS01265">
    <property type="entry name" value="TPX"/>
    <property type="match status" value="1"/>
</dbReference>
<keyword evidence="8" id="KW-1185">Reference proteome</keyword>
<dbReference type="PATRIC" id="fig|883114.3.peg.1010"/>
<accession>H3NNV9</accession>
<dbReference type="Gene3D" id="3.40.30.10">
    <property type="entry name" value="Glutaredoxin"/>
    <property type="match status" value="1"/>
</dbReference>
<dbReference type="OrthoDB" id="9781543at2"/>
<keyword evidence="1" id="KW-0575">Peroxidase</keyword>
<dbReference type="NCBIfam" id="NF001808">
    <property type="entry name" value="PRK00522.1"/>
    <property type="match status" value="1"/>
</dbReference>
<evidence type="ECO:0000256" key="1">
    <source>
        <dbReference type="ARBA" id="ARBA00022559"/>
    </source>
</evidence>
<evidence type="ECO:0000259" key="6">
    <source>
        <dbReference type="PROSITE" id="PS51352"/>
    </source>
</evidence>
<evidence type="ECO:0000256" key="5">
    <source>
        <dbReference type="ARBA" id="ARBA00023284"/>
    </source>
</evidence>
<organism evidence="7 8">
    <name type="scientific">Helcococcus kunzii ATCC 51366</name>
    <dbReference type="NCBI Taxonomy" id="883114"/>
    <lineage>
        <taxon>Bacteria</taxon>
        <taxon>Bacillati</taxon>
        <taxon>Bacillota</taxon>
        <taxon>Tissierellia</taxon>
        <taxon>Tissierellales</taxon>
        <taxon>Peptoniphilaceae</taxon>
        <taxon>Helcococcus</taxon>
    </lineage>
</organism>
<reference evidence="7 8" key="1">
    <citation type="submission" date="2012-01" db="EMBL/GenBank/DDBJ databases">
        <title>The Genome Sequence of Helcococcus kunzii ATCC 51366.</title>
        <authorList>
            <consortium name="The Broad Institute Genome Sequencing Platform"/>
            <person name="Earl A."/>
            <person name="Ward D."/>
            <person name="Feldgarden M."/>
            <person name="Gevers D."/>
            <person name="Huys G."/>
            <person name="Young S.K."/>
            <person name="Zeng Q."/>
            <person name="Gargeya S."/>
            <person name="Fitzgerald M."/>
            <person name="Haas B."/>
            <person name="Abouelleil A."/>
            <person name="Alvarado L."/>
            <person name="Arachchi H.M."/>
            <person name="Berlin A."/>
            <person name="Chapman S.B."/>
            <person name="Gearin G."/>
            <person name="Goldberg J."/>
            <person name="Griggs A."/>
            <person name="Gujja S."/>
            <person name="Hansen M."/>
            <person name="Heiman D."/>
            <person name="Howarth C."/>
            <person name="Larimer J."/>
            <person name="Lui A."/>
            <person name="MacDonald P.J.P."/>
            <person name="McCowen C."/>
            <person name="Montmayeur A."/>
            <person name="Murphy C."/>
            <person name="Neiman D."/>
            <person name="Pearson M."/>
            <person name="Priest M."/>
            <person name="Roberts A."/>
            <person name="Saif S."/>
            <person name="Shea T."/>
            <person name="Sisk P."/>
            <person name="Stolte C."/>
            <person name="Sykes S."/>
            <person name="Wortman J."/>
            <person name="Nusbaum C."/>
            <person name="Birren B."/>
        </authorList>
    </citation>
    <scope>NUCLEOTIDE SEQUENCE [LARGE SCALE GENOMIC DNA]</scope>
    <source>
        <strain evidence="7 8">ATCC 51366</strain>
    </source>
</reference>